<dbReference type="Proteomes" id="UP000001410">
    <property type="component" value="Chromosome"/>
</dbReference>
<evidence type="ECO:0000313" key="2">
    <source>
        <dbReference type="Proteomes" id="UP000001410"/>
    </source>
</evidence>
<protein>
    <submittedName>
        <fullName evidence="1">Uncharacterized protein</fullName>
    </submittedName>
</protein>
<organism evidence="1 2">
    <name type="scientific">Escherichia coli O6:H1 (strain CFT073 / ATCC 700928 / UPEC)</name>
    <dbReference type="NCBI Taxonomy" id="199310"/>
    <lineage>
        <taxon>Bacteria</taxon>
        <taxon>Pseudomonadati</taxon>
        <taxon>Pseudomonadota</taxon>
        <taxon>Gammaproteobacteria</taxon>
        <taxon>Enterobacterales</taxon>
        <taxon>Enterobacteriaceae</taxon>
        <taxon>Escherichia</taxon>
    </lineage>
</organism>
<dbReference type="AlphaFoldDB" id="A0A0H2VFD2"/>
<accession>A0A0H2VFD2</accession>
<keyword evidence="2" id="KW-1185">Reference proteome</keyword>
<name>A0A0H2VFD2_ECOL6</name>
<reference evidence="1 2" key="1">
    <citation type="journal article" date="2002" name="Proc. Natl. Acad. Sci. U.S.A.">
        <title>Extensive mosaic structure revealed by the complete genome sequence of uropathogenic Escherichia coli.</title>
        <authorList>
            <person name="Welch R.A."/>
            <person name="Burland V."/>
            <person name="Plunkett G.III."/>
            <person name="Redford P."/>
            <person name="Roesch P."/>
            <person name="Rasko D."/>
            <person name="Buckles E.L."/>
            <person name="Liou S.R."/>
            <person name="Boutin A."/>
            <person name="Hackett J."/>
            <person name="Stroud D."/>
            <person name="Mayhew G.F."/>
            <person name="Rose D.J."/>
            <person name="Zhou S."/>
            <person name="Schwartz D.C."/>
            <person name="Perna N.T."/>
            <person name="Mobley H.L."/>
            <person name="Donnenberg M.S."/>
            <person name="Blattner F.R."/>
        </authorList>
    </citation>
    <scope>NUCLEOTIDE SEQUENCE [LARGE SCALE GENOMIC DNA]</scope>
    <source>
        <strain evidence="2">CFT073 / ATCC 700928 / UPEC</strain>
    </source>
</reference>
<dbReference type="HOGENOM" id="CLU_958774_0_0_6"/>
<sequence>MGSVFLFQQTTRRFHHDFHRMAFGLFHRLSIRDLLLGAVNDNPRYHTGTQALTCTHGQQGCRFHFIVHYAHRLPLFHRTFKVTNYATRVSIVTFLTWVEGIRRSCHANVSRRANGFRSFNQRSRTFEISDSREFQRCEVQARAIQTNRRRGNQDITHINMRLNSARCTDTQEGANAQLCQLFNSNRGRRAADTGRADDNRFTIQLCTPGGEFAVRCQLNRLIHQRGDLFHTIRVARDDGKRSPL</sequence>
<dbReference type="KEGG" id="ecc:c4772"/>
<gene>
    <name evidence="1" type="ordered locus">c4772</name>
</gene>
<evidence type="ECO:0000313" key="1">
    <source>
        <dbReference type="EMBL" id="AAN83205.1"/>
    </source>
</evidence>
<proteinExistence type="predicted"/>
<dbReference type="EMBL" id="AE014075">
    <property type="protein sequence ID" value="AAN83205.1"/>
    <property type="molecule type" value="Genomic_DNA"/>
</dbReference>